<dbReference type="Gene3D" id="2.60.40.3500">
    <property type="match status" value="1"/>
</dbReference>
<comment type="caution">
    <text evidence="13">The sequence shown here is derived from an EMBL/GenBank/DDBJ whole genome shotgun (WGS) entry which is preliminary data.</text>
</comment>
<dbReference type="SMART" id="SM00646">
    <property type="entry name" value="Ami_3"/>
    <property type="match status" value="1"/>
</dbReference>
<comment type="similarity">
    <text evidence="3">Belongs to the N-acetylmuramoyl-L-alanine amidase 3 family.</text>
</comment>
<name>A0A108U6L9_9GAMM</name>
<dbReference type="SUPFAM" id="SSF53187">
    <property type="entry name" value="Zn-dependent exopeptidases"/>
    <property type="match status" value="1"/>
</dbReference>
<dbReference type="EC" id="3.5.1.28" evidence="4"/>
<dbReference type="CDD" id="cd02696">
    <property type="entry name" value="MurNAc-LAA"/>
    <property type="match status" value="1"/>
</dbReference>
<feature type="chain" id="PRO_5007131609" description="N-acetylmuramoyl-L-alanine amidase AmiC" evidence="11">
    <location>
        <begin position="29"/>
        <end position="590"/>
    </location>
</feature>
<keyword evidence="8" id="KW-0961">Cell wall biogenesis/degradation</keyword>
<feature type="compositionally biased region" description="Low complexity" evidence="10">
    <location>
        <begin position="207"/>
        <end position="247"/>
    </location>
</feature>
<dbReference type="GO" id="GO:0009253">
    <property type="term" value="P:peptidoglycan catabolic process"/>
    <property type="evidence" value="ECO:0007669"/>
    <property type="project" value="InterPro"/>
</dbReference>
<evidence type="ECO:0000256" key="5">
    <source>
        <dbReference type="ARBA" id="ARBA00022729"/>
    </source>
</evidence>
<evidence type="ECO:0000256" key="11">
    <source>
        <dbReference type="SAM" id="SignalP"/>
    </source>
</evidence>
<reference evidence="13 14" key="1">
    <citation type="journal article" date="2014" name="Genome Announc.">
        <title>Draft Genome Sequence of Lysobacter capsici AZ78, a Bacterium Antagonistic to Plant-Pathogenic Oomycetes.</title>
        <authorList>
            <person name="Puopolo G."/>
            <person name="Sonego P."/>
            <person name="Engelen K."/>
            <person name="Pertot I."/>
        </authorList>
    </citation>
    <scope>NUCLEOTIDE SEQUENCE [LARGE SCALE GENOMIC DNA]</scope>
    <source>
        <strain evidence="13 14">AZ78</strain>
    </source>
</reference>
<evidence type="ECO:0000256" key="8">
    <source>
        <dbReference type="ARBA" id="ARBA00023316"/>
    </source>
</evidence>
<keyword evidence="14" id="KW-1185">Reference proteome</keyword>
<keyword evidence="6" id="KW-0574">Periplasm</keyword>
<gene>
    <name evidence="13" type="ORF">AZ78_1056</name>
</gene>
<dbReference type="RefSeq" id="WP_082723455.1">
    <property type="nucleotide sequence ID" value="NZ_JAJA02000001.1"/>
</dbReference>
<evidence type="ECO:0000256" key="7">
    <source>
        <dbReference type="ARBA" id="ARBA00022801"/>
    </source>
</evidence>
<dbReference type="Proteomes" id="UP000023435">
    <property type="component" value="Unassembled WGS sequence"/>
</dbReference>
<evidence type="ECO:0000256" key="6">
    <source>
        <dbReference type="ARBA" id="ARBA00022764"/>
    </source>
</evidence>
<keyword evidence="5 11" id="KW-0732">Signal</keyword>
<dbReference type="FunFam" id="3.40.630.40:FF:000001">
    <property type="entry name" value="N-acetylmuramoyl-L-alanine amidase"/>
    <property type="match status" value="1"/>
</dbReference>
<evidence type="ECO:0000256" key="10">
    <source>
        <dbReference type="SAM" id="MobiDB-lite"/>
    </source>
</evidence>
<evidence type="ECO:0000256" key="3">
    <source>
        <dbReference type="ARBA" id="ARBA00010860"/>
    </source>
</evidence>
<proteinExistence type="inferred from homology"/>
<dbReference type="GO" id="GO:0008745">
    <property type="term" value="F:N-acetylmuramoyl-L-alanine amidase activity"/>
    <property type="evidence" value="ECO:0007669"/>
    <property type="project" value="UniProtKB-EC"/>
</dbReference>
<protein>
    <recommendedName>
        <fullName evidence="9">N-acetylmuramoyl-L-alanine amidase AmiC</fullName>
        <ecNumber evidence="4">3.5.1.28</ecNumber>
    </recommendedName>
</protein>
<comment type="catalytic activity">
    <reaction evidence="1">
        <text>Hydrolyzes the link between N-acetylmuramoyl residues and L-amino acid residues in certain cell-wall glycopeptides.</text>
        <dbReference type="EC" id="3.5.1.28"/>
    </reaction>
</comment>
<feature type="region of interest" description="Disordered" evidence="10">
    <location>
        <begin position="202"/>
        <end position="257"/>
    </location>
</feature>
<keyword evidence="7 13" id="KW-0378">Hydrolase</keyword>
<dbReference type="Pfam" id="PF01520">
    <property type="entry name" value="Amidase_3"/>
    <property type="match status" value="1"/>
</dbReference>
<dbReference type="InterPro" id="IPR021731">
    <property type="entry name" value="AMIN_dom"/>
</dbReference>
<dbReference type="GO" id="GO:0030288">
    <property type="term" value="C:outer membrane-bounded periplasmic space"/>
    <property type="evidence" value="ECO:0007669"/>
    <property type="project" value="TreeGrafter"/>
</dbReference>
<dbReference type="PANTHER" id="PTHR30404:SF0">
    <property type="entry name" value="N-ACETYLMURAMOYL-L-ALANINE AMIDASE AMIC"/>
    <property type="match status" value="1"/>
</dbReference>
<organism evidence="13 14">
    <name type="scientific">Lysobacter capsici AZ78</name>
    <dbReference type="NCBI Taxonomy" id="1444315"/>
    <lineage>
        <taxon>Bacteria</taxon>
        <taxon>Pseudomonadati</taxon>
        <taxon>Pseudomonadota</taxon>
        <taxon>Gammaproteobacteria</taxon>
        <taxon>Lysobacterales</taxon>
        <taxon>Lysobacteraceae</taxon>
        <taxon>Lysobacter</taxon>
    </lineage>
</organism>
<accession>A0A108U6L9</accession>
<evidence type="ECO:0000256" key="9">
    <source>
        <dbReference type="ARBA" id="ARBA00074581"/>
    </source>
</evidence>
<feature type="region of interest" description="Disordered" evidence="10">
    <location>
        <begin position="295"/>
        <end position="325"/>
    </location>
</feature>
<feature type="domain" description="MurNAc-LAA" evidence="12">
    <location>
        <begin position="402"/>
        <end position="557"/>
    </location>
</feature>
<comment type="subcellular location">
    <subcellularLocation>
        <location evidence="2">Periplasm</location>
    </subcellularLocation>
</comment>
<feature type="signal peptide" evidence="11">
    <location>
        <begin position="1"/>
        <end position="28"/>
    </location>
</feature>
<sequence>MRVKGATVQKFLLGLALLAALAWNLAHASEIKGLELRNGATGTRAEIALDGAGEYKVISLKGPDRLVVDLPASRLGKNLKLPAATGIVKAVRTGEPQPGTARVVFDLAQPIAVLKPHIEQGTSGPRLILEWPGDGSEPARVVAPAAVAAAAAANVPQPAASNPAPVPAATSAEPAVASNAATQRLIAELAARGAAGSAPAQTNAALPAVRPPQSSVPSVPAANAPAQTTTAQTASALAAAAPAATHPVSPPPSAAQQAANQAASQAVFEQAAQAPVATTVATGVPTRIATGVPTRVATGVPTPMPGASAAVPESAPETMPPPGATKTLKDVMRGRGMRPLIIAIDPGHGGQDPGAIGLTGKREKDVTLAIGRELARQINATPGLKAYMTRDSDVFIPLPRRAQLARQAKADMFISIHADAAENRAAKGSSVYVLSLKGASSQRARWLADKENSADLIGGVRLQQTDNTLASVLLDLTQSGHMKASEDAAGHVLDGLKDVGNNHKPHIERANFAVLRTSDMPAMLVETAFISNPEEERRLTDPSHQRALARAVLSGVNTYFTRQPPPGTMYAARAEAQQAPSGGFGGGGSP</sequence>
<dbReference type="AlphaFoldDB" id="A0A108U6L9"/>
<evidence type="ECO:0000256" key="1">
    <source>
        <dbReference type="ARBA" id="ARBA00001561"/>
    </source>
</evidence>
<dbReference type="InterPro" id="IPR002508">
    <property type="entry name" value="MurNAc-LAA_cat"/>
</dbReference>
<evidence type="ECO:0000313" key="14">
    <source>
        <dbReference type="Proteomes" id="UP000023435"/>
    </source>
</evidence>
<evidence type="ECO:0000256" key="4">
    <source>
        <dbReference type="ARBA" id="ARBA00011901"/>
    </source>
</evidence>
<evidence type="ECO:0000313" key="13">
    <source>
        <dbReference type="EMBL" id="KWS03509.1"/>
    </source>
</evidence>
<dbReference type="OrthoDB" id="9806267at2"/>
<dbReference type="PANTHER" id="PTHR30404">
    <property type="entry name" value="N-ACETYLMURAMOYL-L-ALANINE AMIDASE"/>
    <property type="match status" value="1"/>
</dbReference>
<dbReference type="Gene3D" id="3.40.630.40">
    <property type="entry name" value="Zn-dependent exopeptidases"/>
    <property type="match status" value="1"/>
</dbReference>
<evidence type="ECO:0000256" key="2">
    <source>
        <dbReference type="ARBA" id="ARBA00004418"/>
    </source>
</evidence>
<dbReference type="InterPro" id="IPR050695">
    <property type="entry name" value="N-acetylmuramoyl_amidase_3"/>
</dbReference>
<dbReference type="EMBL" id="JAJA02000001">
    <property type="protein sequence ID" value="KWS03509.1"/>
    <property type="molecule type" value="Genomic_DNA"/>
</dbReference>
<dbReference type="Pfam" id="PF11741">
    <property type="entry name" value="AMIN"/>
    <property type="match status" value="1"/>
</dbReference>
<evidence type="ECO:0000259" key="12">
    <source>
        <dbReference type="SMART" id="SM00646"/>
    </source>
</evidence>
<dbReference type="GO" id="GO:0071555">
    <property type="term" value="P:cell wall organization"/>
    <property type="evidence" value="ECO:0007669"/>
    <property type="project" value="UniProtKB-KW"/>
</dbReference>